<dbReference type="GO" id="GO:0004619">
    <property type="term" value="F:phosphoglycerate mutase activity"/>
    <property type="evidence" value="ECO:0007669"/>
    <property type="project" value="UniProtKB-EC"/>
</dbReference>
<evidence type="ECO:0000256" key="5">
    <source>
        <dbReference type="PIRSR" id="PIRSR613078-1"/>
    </source>
</evidence>
<dbReference type="AlphaFoldDB" id="A0A6N7XSH4"/>
<name>A0A6N7XSH4_9ACTN</name>
<dbReference type="PANTHER" id="PTHR11931">
    <property type="entry name" value="PHOSPHOGLYCERATE MUTASE"/>
    <property type="match status" value="1"/>
</dbReference>
<evidence type="ECO:0000256" key="6">
    <source>
        <dbReference type="PIRSR" id="PIRSR613078-2"/>
    </source>
</evidence>
<comment type="caution">
    <text evidence="8">The sequence shown here is derived from an EMBL/GenBank/DDBJ whole genome shotgun (WGS) entry which is preliminary data.</text>
</comment>
<dbReference type="InterPro" id="IPR029033">
    <property type="entry name" value="His_PPase_superfam"/>
</dbReference>
<dbReference type="Proteomes" id="UP000469325">
    <property type="component" value="Unassembled WGS sequence"/>
</dbReference>
<accession>A0A6N7XSH4</accession>
<dbReference type="SUPFAM" id="SSF53254">
    <property type="entry name" value="Phosphoglycerate mutase-like"/>
    <property type="match status" value="1"/>
</dbReference>
<dbReference type="GO" id="GO:0006096">
    <property type="term" value="P:glycolytic process"/>
    <property type="evidence" value="ECO:0007669"/>
    <property type="project" value="UniProtKB-KW"/>
</dbReference>
<dbReference type="EC" id="5.4.2.11" evidence="2"/>
<keyword evidence="9" id="KW-1185">Reference proteome</keyword>
<dbReference type="Pfam" id="PF00300">
    <property type="entry name" value="His_Phos_1"/>
    <property type="match status" value="1"/>
</dbReference>
<feature type="active site" description="Tele-phosphohistidine intermediate" evidence="5">
    <location>
        <position position="60"/>
    </location>
</feature>
<feature type="binding site" evidence="6">
    <location>
        <begin position="59"/>
        <end position="66"/>
    </location>
    <ligand>
        <name>substrate</name>
    </ligand>
</feature>
<evidence type="ECO:0000313" key="9">
    <source>
        <dbReference type="Proteomes" id="UP000469325"/>
    </source>
</evidence>
<feature type="binding site" evidence="6">
    <location>
        <begin position="133"/>
        <end position="136"/>
    </location>
    <ligand>
        <name>substrate</name>
    </ligand>
</feature>
<evidence type="ECO:0000256" key="4">
    <source>
        <dbReference type="ARBA" id="ARBA00023235"/>
    </source>
</evidence>
<gene>
    <name evidence="8" type="ORF">FYJ68_07680</name>
</gene>
<dbReference type="InterPro" id="IPR005952">
    <property type="entry name" value="Phosphogly_mut1"/>
</dbReference>
<keyword evidence="3" id="KW-0324">Glycolysis</keyword>
<evidence type="ECO:0000256" key="2">
    <source>
        <dbReference type="ARBA" id="ARBA00012028"/>
    </source>
</evidence>
<feature type="binding site" evidence="6">
    <location>
        <position position="109"/>
    </location>
    <ligand>
        <name>substrate</name>
    </ligand>
</feature>
<dbReference type="SMART" id="SM00855">
    <property type="entry name" value="PGAM"/>
    <property type="match status" value="1"/>
</dbReference>
<proteinExistence type="inferred from homology"/>
<reference evidence="8 9" key="1">
    <citation type="submission" date="2019-08" db="EMBL/GenBank/DDBJ databases">
        <title>In-depth cultivation of the pig gut microbiome towards novel bacterial diversity and tailored functional studies.</title>
        <authorList>
            <person name="Wylensek D."/>
            <person name="Hitch T.C.A."/>
            <person name="Clavel T."/>
        </authorList>
    </citation>
    <scope>NUCLEOTIDE SEQUENCE [LARGE SCALE GENOMIC DNA]</scope>
    <source>
        <strain evidence="8 9">CA-Schmier-601-WT-1</strain>
    </source>
</reference>
<protein>
    <recommendedName>
        <fullName evidence="2">phosphoglycerate mutase (2,3-diphosphoglycerate-dependent)</fullName>
        <ecNumber evidence="2">5.4.2.11</ecNumber>
    </recommendedName>
</protein>
<evidence type="ECO:0000256" key="3">
    <source>
        <dbReference type="ARBA" id="ARBA00023152"/>
    </source>
</evidence>
<feature type="site" description="Transition state stabilizer" evidence="7">
    <location>
        <position position="205"/>
    </location>
</feature>
<comment type="similarity">
    <text evidence="1">Belongs to the phosphoglycerate mutase family. BPG-dependent PGAM subfamily.</text>
</comment>
<feature type="active site" description="Proton donor/acceptor" evidence="5">
    <location>
        <position position="133"/>
    </location>
</feature>
<evidence type="ECO:0000313" key="8">
    <source>
        <dbReference type="EMBL" id="MST72986.1"/>
    </source>
</evidence>
<keyword evidence="4" id="KW-0413">Isomerase</keyword>
<organism evidence="8 9">
    <name type="scientific">Olsenella porci</name>
    <dbReference type="NCBI Taxonomy" id="2652279"/>
    <lineage>
        <taxon>Bacteria</taxon>
        <taxon>Bacillati</taxon>
        <taxon>Actinomycetota</taxon>
        <taxon>Coriobacteriia</taxon>
        <taxon>Coriobacteriales</taxon>
        <taxon>Atopobiaceae</taxon>
        <taxon>Olsenella</taxon>
    </lineage>
</organism>
<dbReference type="InterPro" id="IPR013078">
    <property type="entry name" value="His_Pase_superF_clade-1"/>
</dbReference>
<sequence length="256" mass="28292">MPGVCGTPDNNCSSGNRSLHIPSTFIGGPGFLQVGATIVRDPLHIALGGRMPCTVVLARHGFTYWNARKKMQGQVNIPLNDEGRRQAHQLHDQLAGIDFDVCYSSPLVRAVETARIALDDPSVPIVKDERLLEHSYGLLEGRSYRHTPWFYLTNPANDYEHHPERYQAPIGGETFDQVYARARSFIDDVIVSASRNYDAMLVTAHGGINCAIIGLIKGIPLKDFWSVKQANCGYTVMEVDDGTITITYSTPPTKVH</sequence>
<dbReference type="CDD" id="cd07067">
    <property type="entry name" value="HP_PGM_like"/>
    <property type="match status" value="1"/>
</dbReference>
<evidence type="ECO:0000256" key="7">
    <source>
        <dbReference type="PIRSR" id="PIRSR613078-3"/>
    </source>
</evidence>
<evidence type="ECO:0000256" key="1">
    <source>
        <dbReference type="ARBA" id="ARBA00006717"/>
    </source>
</evidence>
<dbReference type="EMBL" id="VUNC01000006">
    <property type="protein sequence ID" value="MST72986.1"/>
    <property type="molecule type" value="Genomic_DNA"/>
</dbReference>
<dbReference type="Gene3D" id="3.40.50.1240">
    <property type="entry name" value="Phosphoglycerate mutase-like"/>
    <property type="match status" value="1"/>
</dbReference>